<evidence type="ECO:0000313" key="7">
    <source>
        <dbReference type="EMBL" id="MFC7344264.1"/>
    </source>
</evidence>
<dbReference type="PANTHER" id="PTHR19372">
    <property type="entry name" value="SULFITE REDUCTASE"/>
    <property type="match status" value="1"/>
</dbReference>
<dbReference type="SUPFAM" id="SSF81296">
    <property type="entry name" value="E set domains"/>
    <property type="match status" value="1"/>
</dbReference>
<keyword evidence="3" id="KW-0479">Metal-binding</keyword>
<dbReference type="Proteomes" id="UP001596504">
    <property type="component" value="Unassembled WGS sequence"/>
</dbReference>
<dbReference type="PANTHER" id="PTHR19372:SF7">
    <property type="entry name" value="SULFITE OXIDASE, MITOCHONDRIAL"/>
    <property type="match status" value="1"/>
</dbReference>
<dbReference type="EMBL" id="JBHTCJ010000014">
    <property type="protein sequence ID" value="MFC7344264.1"/>
    <property type="molecule type" value="Genomic_DNA"/>
</dbReference>
<dbReference type="Gene3D" id="2.60.40.650">
    <property type="match status" value="1"/>
</dbReference>
<feature type="domain" description="Oxidoreductase molybdopterin-binding" evidence="5">
    <location>
        <begin position="48"/>
        <end position="222"/>
    </location>
</feature>
<gene>
    <name evidence="7" type="ORF">ACFQRI_22885</name>
</gene>
<dbReference type="InterPro" id="IPR036374">
    <property type="entry name" value="OxRdtase_Mopterin-bd_sf"/>
</dbReference>
<keyword evidence="2" id="KW-0500">Molybdenum</keyword>
<keyword evidence="8" id="KW-1185">Reference proteome</keyword>
<keyword evidence="4" id="KW-0560">Oxidoreductase</keyword>
<dbReference type="InterPro" id="IPR014756">
    <property type="entry name" value="Ig_E-set"/>
</dbReference>
<accession>A0ABW2LP28</accession>
<sequence length="370" mass="39784">MAERTATMWGKSHDVTVHQSDPFNAESSLAVLVQEPVTSAEDFYVRNHGPVPELDPRLWRLSVEGMVERSLELSLEDLQNRFEHHDVAATLQCAGNRRSGLAKVHDIPGHPWGPGATSTATWTGARLADVLAAAGAESGAHHVAFEAPDIAPEAMPPERFGASIPIAKALGNEVLLAWGMNGHPLPAVHGAPVRVVVPGYIGARSVKWVERISVQERPSQNFFQSTAYRLLPPGIDPYNAPPGDGLALGPLAVNSAILTPDDGAVLPAGPTAVTGYALSGDDRGIARVDISLDGGRSWQQADLDEPLSPWSWTPWRITLDLPPGDVEIIARAWDTSAAVQPEHEAPLWNPKGYFNNAWSRINLTTTDRPG</sequence>
<dbReference type="InterPro" id="IPR008335">
    <property type="entry name" value="Mopterin_OxRdtase_euk"/>
</dbReference>
<evidence type="ECO:0000313" key="8">
    <source>
        <dbReference type="Proteomes" id="UP001596504"/>
    </source>
</evidence>
<dbReference type="Pfam" id="PF00174">
    <property type="entry name" value="Oxidored_molyb"/>
    <property type="match status" value="1"/>
</dbReference>
<name>A0ABW2LP28_9PSEU</name>
<reference evidence="8" key="1">
    <citation type="journal article" date="2019" name="Int. J. Syst. Evol. Microbiol.">
        <title>The Global Catalogue of Microorganisms (GCM) 10K type strain sequencing project: providing services to taxonomists for standard genome sequencing and annotation.</title>
        <authorList>
            <consortium name="The Broad Institute Genomics Platform"/>
            <consortium name="The Broad Institute Genome Sequencing Center for Infectious Disease"/>
            <person name="Wu L."/>
            <person name="Ma J."/>
        </authorList>
    </citation>
    <scope>NUCLEOTIDE SEQUENCE [LARGE SCALE GENOMIC DNA]</scope>
    <source>
        <strain evidence="8">WLHS5</strain>
    </source>
</reference>
<protein>
    <submittedName>
        <fullName evidence="7">Sulfite oxidase</fullName>
    </submittedName>
</protein>
<comment type="caution">
    <text evidence="7">The sequence shown here is derived from an EMBL/GenBank/DDBJ whole genome shotgun (WGS) entry which is preliminary data.</text>
</comment>
<evidence type="ECO:0000256" key="2">
    <source>
        <dbReference type="ARBA" id="ARBA00022505"/>
    </source>
</evidence>
<dbReference type="PRINTS" id="PR00407">
    <property type="entry name" value="EUMOPTERIN"/>
</dbReference>
<organism evidence="7 8">
    <name type="scientific">Saccharopolyspora griseoalba</name>
    <dbReference type="NCBI Taxonomy" id="1431848"/>
    <lineage>
        <taxon>Bacteria</taxon>
        <taxon>Bacillati</taxon>
        <taxon>Actinomycetota</taxon>
        <taxon>Actinomycetes</taxon>
        <taxon>Pseudonocardiales</taxon>
        <taxon>Pseudonocardiaceae</taxon>
        <taxon>Saccharopolyspora</taxon>
    </lineage>
</organism>
<evidence type="ECO:0000256" key="3">
    <source>
        <dbReference type="ARBA" id="ARBA00022723"/>
    </source>
</evidence>
<dbReference type="InterPro" id="IPR005066">
    <property type="entry name" value="MoCF_OxRdtse_dimer"/>
</dbReference>
<evidence type="ECO:0000256" key="1">
    <source>
        <dbReference type="ARBA" id="ARBA00001924"/>
    </source>
</evidence>
<dbReference type="Pfam" id="PF03404">
    <property type="entry name" value="Mo-co_dimer"/>
    <property type="match status" value="1"/>
</dbReference>
<evidence type="ECO:0000259" key="6">
    <source>
        <dbReference type="Pfam" id="PF03404"/>
    </source>
</evidence>
<dbReference type="InterPro" id="IPR000572">
    <property type="entry name" value="OxRdtase_Mopterin-bd_dom"/>
</dbReference>
<proteinExistence type="predicted"/>
<dbReference type="Gene3D" id="3.90.420.10">
    <property type="entry name" value="Oxidoreductase, molybdopterin-binding domain"/>
    <property type="match status" value="1"/>
</dbReference>
<evidence type="ECO:0000259" key="5">
    <source>
        <dbReference type="Pfam" id="PF00174"/>
    </source>
</evidence>
<feature type="domain" description="Moybdenum cofactor oxidoreductase dimerisation" evidence="6">
    <location>
        <begin position="251"/>
        <end position="364"/>
    </location>
</feature>
<dbReference type="RefSeq" id="WP_380671888.1">
    <property type="nucleotide sequence ID" value="NZ_JBHTCJ010000014.1"/>
</dbReference>
<comment type="cofactor">
    <cofactor evidence="1">
        <name>Mo-molybdopterin</name>
        <dbReference type="ChEBI" id="CHEBI:71302"/>
    </cofactor>
</comment>
<dbReference type="SUPFAM" id="SSF56524">
    <property type="entry name" value="Oxidoreductase molybdopterin-binding domain"/>
    <property type="match status" value="1"/>
</dbReference>
<dbReference type="CDD" id="cd02110">
    <property type="entry name" value="SO_family_Moco_dimer"/>
    <property type="match status" value="1"/>
</dbReference>
<evidence type="ECO:0000256" key="4">
    <source>
        <dbReference type="ARBA" id="ARBA00023002"/>
    </source>
</evidence>